<evidence type="ECO:0000256" key="4">
    <source>
        <dbReference type="ARBA" id="ARBA00022741"/>
    </source>
</evidence>
<keyword evidence="2 12" id="KW-0235">DNA replication</keyword>
<evidence type="ECO:0000256" key="6">
    <source>
        <dbReference type="ARBA" id="ARBA00022806"/>
    </source>
</evidence>
<dbReference type="GO" id="GO:1990077">
    <property type="term" value="C:primosome complex"/>
    <property type="evidence" value="ECO:0007669"/>
    <property type="project" value="UniProtKB-UniRule"/>
</dbReference>
<feature type="binding site" evidence="12">
    <location>
        <position position="469"/>
    </location>
    <ligand>
        <name>Zn(2+)</name>
        <dbReference type="ChEBI" id="CHEBI:29105"/>
        <label>2</label>
    </ligand>
</feature>
<feature type="binding site" evidence="12">
    <location>
        <position position="482"/>
    </location>
    <ligand>
        <name>Zn(2+)</name>
        <dbReference type="ChEBI" id="CHEBI:29105"/>
        <label>1</label>
    </ligand>
</feature>
<dbReference type="Gene3D" id="3.40.1440.60">
    <property type="entry name" value="PriA, 3(prime) DNA-binding domain"/>
    <property type="match status" value="1"/>
</dbReference>
<evidence type="ECO:0000256" key="11">
    <source>
        <dbReference type="ARBA" id="ARBA00048988"/>
    </source>
</evidence>
<name>A0A1H7ND78_9PROT</name>
<evidence type="ECO:0000256" key="5">
    <source>
        <dbReference type="ARBA" id="ARBA00022801"/>
    </source>
</evidence>
<dbReference type="InterPro" id="IPR027417">
    <property type="entry name" value="P-loop_NTPase"/>
</dbReference>
<dbReference type="Proteomes" id="UP000198620">
    <property type="component" value="Unassembled WGS sequence"/>
</dbReference>
<dbReference type="SMART" id="SM00490">
    <property type="entry name" value="HELICc"/>
    <property type="match status" value="1"/>
</dbReference>
<comment type="subunit">
    <text evidence="12">Component of the replication restart primosome.</text>
</comment>
<dbReference type="InterPro" id="IPR041236">
    <property type="entry name" value="PriA_C"/>
</dbReference>
<dbReference type="RefSeq" id="WP_090828776.1">
    <property type="nucleotide sequence ID" value="NZ_FOBH01000006.1"/>
</dbReference>
<dbReference type="GO" id="GO:0006270">
    <property type="term" value="P:DNA replication initiation"/>
    <property type="evidence" value="ECO:0007669"/>
    <property type="project" value="TreeGrafter"/>
</dbReference>
<dbReference type="PANTHER" id="PTHR30580">
    <property type="entry name" value="PRIMOSOMAL PROTEIN N"/>
    <property type="match status" value="1"/>
</dbReference>
<dbReference type="NCBIfam" id="TIGR00595">
    <property type="entry name" value="priA"/>
    <property type="match status" value="1"/>
</dbReference>
<dbReference type="PROSITE" id="PS51192">
    <property type="entry name" value="HELICASE_ATP_BIND_1"/>
    <property type="match status" value="1"/>
</dbReference>
<dbReference type="Pfam" id="PF18074">
    <property type="entry name" value="PriA_C"/>
    <property type="match status" value="1"/>
</dbReference>
<feature type="domain" description="Helicase C-terminal" evidence="14">
    <location>
        <begin position="477"/>
        <end position="634"/>
    </location>
</feature>
<dbReference type="EC" id="5.6.2.4" evidence="12"/>
<comment type="function">
    <text evidence="12">Initiates the restart of stalled replication forks, which reloads the replicative helicase on sites other than the origin of replication. Recognizes and binds to abandoned replication forks and remodels them to uncover a helicase loading site. Promotes assembly of the primosome at these replication forks.</text>
</comment>
<feature type="binding site" evidence="12">
    <location>
        <position position="451"/>
    </location>
    <ligand>
        <name>Zn(2+)</name>
        <dbReference type="ChEBI" id="CHEBI:29105"/>
        <label>2</label>
    </ligand>
</feature>
<dbReference type="GO" id="GO:0006302">
    <property type="term" value="P:double-strand break repair"/>
    <property type="evidence" value="ECO:0007669"/>
    <property type="project" value="InterPro"/>
</dbReference>
<dbReference type="PANTHER" id="PTHR30580:SF0">
    <property type="entry name" value="PRIMOSOMAL PROTEIN N"/>
    <property type="match status" value="1"/>
</dbReference>
<dbReference type="InterPro" id="IPR040498">
    <property type="entry name" value="PriA_CRR"/>
</dbReference>
<keyword evidence="9 12" id="KW-0238">DNA-binding</keyword>
<dbReference type="FunFam" id="3.40.50.300:FF:000489">
    <property type="entry name" value="Primosome assembly protein PriA"/>
    <property type="match status" value="1"/>
</dbReference>
<dbReference type="Gene3D" id="3.40.50.300">
    <property type="entry name" value="P-loop containing nucleotide triphosphate hydrolases"/>
    <property type="match status" value="2"/>
</dbReference>
<evidence type="ECO:0000259" key="14">
    <source>
        <dbReference type="PROSITE" id="PS51194"/>
    </source>
</evidence>
<dbReference type="InterPro" id="IPR041222">
    <property type="entry name" value="PriA_3primeBD"/>
</dbReference>
<keyword evidence="1 12" id="KW-0639">Primosome</keyword>
<dbReference type="InterPro" id="IPR014001">
    <property type="entry name" value="Helicase_ATP-bd"/>
</dbReference>
<dbReference type="AlphaFoldDB" id="A0A1H7ND78"/>
<dbReference type="PROSITE" id="PS51194">
    <property type="entry name" value="HELICASE_CTER"/>
    <property type="match status" value="1"/>
</dbReference>
<evidence type="ECO:0000313" key="15">
    <source>
        <dbReference type="EMBL" id="SEL21546.1"/>
    </source>
</evidence>
<dbReference type="Pfam" id="PF00271">
    <property type="entry name" value="Helicase_C"/>
    <property type="match status" value="1"/>
</dbReference>
<dbReference type="InterPro" id="IPR005259">
    <property type="entry name" value="PriA"/>
</dbReference>
<dbReference type="CDD" id="cd18804">
    <property type="entry name" value="SF2_C_priA"/>
    <property type="match status" value="1"/>
</dbReference>
<evidence type="ECO:0000256" key="1">
    <source>
        <dbReference type="ARBA" id="ARBA00022515"/>
    </source>
</evidence>
<evidence type="ECO:0000256" key="9">
    <source>
        <dbReference type="ARBA" id="ARBA00023125"/>
    </source>
</evidence>
<dbReference type="GO" id="GO:0006269">
    <property type="term" value="P:DNA replication, synthesis of primer"/>
    <property type="evidence" value="ECO:0007669"/>
    <property type="project" value="UniProtKB-KW"/>
</dbReference>
<dbReference type="InterPro" id="IPR042115">
    <property type="entry name" value="PriA_3primeBD_sf"/>
</dbReference>
<accession>A0A1H7ND78</accession>
<feature type="domain" description="Helicase ATP-binding" evidence="13">
    <location>
        <begin position="215"/>
        <end position="382"/>
    </location>
</feature>
<keyword evidence="6 12" id="KW-0347">Helicase</keyword>
<keyword evidence="3 12" id="KW-0479">Metal-binding</keyword>
<dbReference type="Pfam" id="PF17764">
    <property type="entry name" value="PriA_3primeBD"/>
    <property type="match status" value="1"/>
</dbReference>
<feature type="binding site" evidence="12">
    <location>
        <position position="472"/>
    </location>
    <ligand>
        <name>Zn(2+)</name>
        <dbReference type="ChEBI" id="CHEBI:29105"/>
        <label>2</label>
    </ligand>
</feature>
<dbReference type="SUPFAM" id="SSF52540">
    <property type="entry name" value="P-loop containing nucleoside triphosphate hydrolases"/>
    <property type="match status" value="1"/>
</dbReference>
<reference evidence="15 16" key="1">
    <citation type="submission" date="2016-10" db="EMBL/GenBank/DDBJ databases">
        <authorList>
            <person name="de Groot N.N."/>
        </authorList>
    </citation>
    <scope>NUCLEOTIDE SEQUENCE [LARGE SCALE GENOMIC DNA]</scope>
    <source>
        <strain evidence="15 16">Nv1</strain>
    </source>
</reference>
<dbReference type="SMART" id="SM00487">
    <property type="entry name" value="DEXDc"/>
    <property type="match status" value="1"/>
</dbReference>
<comment type="catalytic activity">
    <reaction evidence="12">
        <text>Couples ATP hydrolysis with the unwinding of duplex DNA by translocating in the 3'-5' direction.</text>
        <dbReference type="EC" id="5.6.2.4"/>
    </reaction>
</comment>
<dbReference type="GO" id="GO:0016887">
    <property type="term" value="F:ATP hydrolysis activity"/>
    <property type="evidence" value="ECO:0007669"/>
    <property type="project" value="RHEA"/>
</dbReference>
<evidence type="ECO:0000256" key="7">
    <source>
        <dbReference type="ARBA" id="ARBA00022833"/>
    </source>
</evidence>
<dbReference type="STRING" id="1233.SAMN05216387_106143"/>
<keyword evidence="5 12" id="KW-0378">Hydrolase</keyword>
<evidence type="ECO:0000256" key="8">
    <source>
        <dbReference type="ARBA" id="ARBA00022840"/>
    </source>
</evidence>
<dbReference type="InterPro" id="IPR011545">
    <property type="entry name" value="DEAD/DEAH_box_helicase_dom"/>
</dbReference>
<comment type="catalytic activity">
    <reaction evidence="11 12">
        <text>ATP + H2O = ADP + phosphate + H(+)</text>
        <dbReference type="Rhea" id="RHEA:13065"/>
        <dbReference type="ChEBI" id="CHEBI:15377"/>
        <dbReference type="ChEBI" id="CHEBI:15378"/>
        <dbReference type="ChEBI" id="CHEBI:30616"/>
        <dbReference type="ChEBI" id="CHEBI:43474"/>
        <dbReference type="ChEBI" id="CHEBI:456216"/>
        <dbReference type="EC" id="5.6.2.4"/>
    </reaction>
</comment>
<keyword evidence="7 12" id="KW-0862">Zinc</keyword>
<keyword evidence="16" id="KW-1185">Reference proteome</keyword>
<evidence type="ECO:0000256" key="12">
    <source>
        <dbReference type="HAMAP-Rule" id="MF_00983"/>
    </source>
</evidence>
<keyword evidence="8 12" id="KW-0067">ATP-binding</keyword>
<dbReference type="GO" id="GO:0005524">
    <property type="term" value="F:ATP binding"/>
    <property type="evidence" value="ECO:0007669"/>
    <property type="project" value="UniProtKB-UniRule"/>
</dbReference>
<protein>
    <recommendedName>
        <fullName evidence="12">Replication restart protein PriA</fullName>
    </recommendedName>
    <alternativeName>
        <fullName evidence="12">ATP-dependent DNA helicase PriA</fullName>
        <ecNumber evidence="12">5.6.2.4</ecNumber>
    </alternativeName>
    <alternativeName>
        <fullName evidence="12">DNA 3'-5' helicase PriA</fullName>
    </alternativeName>
</protein>
<keyword evidence="4 12" id="KW-0547">Nucleotide-binding</keyword>
<feature type="binding site" evidence="12">
    <location>
        <position position="485"/>
    </location>
    <ligand>
        <name>Zn(2+)</name>
        <dbReference type="ChEBI" id="CHEBI:29105"/>
        <label>1</label>
    </ligand>
</feature>
<dbReference type="EMBL" id="FOBH01000006">
    <property type="protein sequence ID" value="SEL21546.1"/>
    <property type="molecule type" value="Genomic_DNA"/>
</dbReference>
<dbReference type="GO" id="GO:0043138">
    <property type="term" value="F:3'-5' DNA helicase activity"/>
    <property type="evidence" value="ECO:0007669"/>
    <property type="project" value="UniProtKB-EC"/>
</dbReference>
<feature type="binding site" evidence="12">
    <location>
        <position position="454"/>
    </location>
    <ligand>
        <name>Zn(2+)</name>
        <dbReference type="ChEBI" id="CHEBI:29105"/>
        <label>2</label>
    </ligand>
</feature>
<evidence type="ECO:0000259" key="13">
    <source>
        <dbReference type="PROSITE" id="PS51192"/>
    </source>
</evidence>
<dbReference type="GO" id="GO:0006310">
    <property type="term" value="P:DNA recombination"/>
    <property type="evidence" value="ECO:0007669"/>
    <property type="project" value="InterPro"/>
</dbReference>
<feature type="binding site" evidence="12">
    <location>
        <position position="445"/>
    </location>
    <ligand>
        <name>Zn(2+)</name>
        <dbReference type="ChEBI" id="CHEBI:29105"/>
        <label>1</label>
    </ligand>
</feature>
<evidence type="ECO:0000256" key="3">
    <source>
        <dbReference type="ARBA" id="ARBA00022723"/>
    </source>
</evidence>
<organism evidence="15 16">
    <name type="scientific">Nitrosovibrio tenuis</name>
    <dbReference type="NCBI Taxonomy" id="1233"/>
    <lineage>
        <taxon>Bacteria</taxon>
        <taxon>Pseudomonadati</taxon>
        <taxon>Pseudomonadota</taxon>
        <taxon>Betaproteobacteria</taxon>
        <taxon>Nitrosomonadales</taxon>
        <taxon>Nitrosomonadaceae</taxon>
        <taxon>Nitrosovibrio</taxon>
    </lineage>
</organism>
<dbReference type="OrthoDB" id="9759544at2"/>
<dbReference type="Pfam" id="PF00270">
    <property type="entry name" value="DEAD"/>
    <property type="match status" value="1"/>
</dbReference>
<dbReference type="GO" id="GO:0008270">
    <property type="term" value="F:zinc ion binding"/>
    <property type="evidence" value="ECO:0007669"/>
    <property type="project" value="UniProtKB-UniRule"/>
</dbReference>
<proteinExistence type="inferred from homology"/>
<evidence type="ECO:0000313" key="16">
    <source>
        <dbReference type="Proteomes" id="UP000198620"/>
    </source>
</evidence>
<dbReference type="InterPro" id="IPR001650">
    <property type="entry name" value="Helicase_C-like"/>
</dbReference>
<evidence type="ECO:0000256" key="2">
    <source>
        <dbReference type="ARBA" id="ARBA00022705"/>
    </source>
</evidence>
<dbReference type="NCBIfam" id="NF004067">
    <property type="entry name" value="PRK05580.1-4"/>
    <property type="match status" value="1"/>
</dbReference>
<comment type="cofactor">
    <cofactor evidence="12">
        <name>Zn(2+)</name>
        <dbReference type="ChEBI" id="CHEBI:29105"/>
    </cofactor>
    <text evidence="12">Binds 2 zinc ions per subunit.</text>
</comment>
<sequence>MPILRVALDVPVNTLFDYLGPDTVVTEQDVGTRVRVPFGKHLMTGVIMEVATYSSIASPKLKPIAHIFRDVPPLPETLLDLFRFCSAYYHHPLGEVVMNGLPGRLRSSKPFVQQYRPILEYRLTGTGRAADPSVIPPRNIVKRRLLARLKETGSITIEEAKQLSQRAPGVLKEFASLWWVEERAEIESSAIAAANTSSPVPVLTPAQKNAVDEIVPTIKQFNTWLLHGVTGSGKTEVYLRLITLMLHQRRQTLVLVPEINLTPQLEAVFRARFPAIRLISLHSGLNPSERAGGWLQAQRGDAQIILGTRLAVFTPLPDLGLIIVDEEQDMSFKQQDGLRYSARDVAIFRARQTGVPVILGSATPSLETYYNAINGRYLRLQLPSRAVRNATLPLVRCIDTRIAKTEEGLSPPLISALETSLALNQQSLVFINRRGYAPVLLCRSCAWTAACQRCASRLVVHLREKKLRCHHCGHQERFPTNCPECGDQDIAPFGHGTQRVEEALSRRFPHARIMRIDRDSTRRKDAWQKMLEEIQGQRVDILIGTQILAKGHDFPNLSLVSVLNSDASLFSSDFRASERLFAQLMQVAGRAGRGGIPGQVLIQTEFPNHPLYQALCRHDYDSLAQTLLVERKLARFPPFIYQVLLWAEAPSIDLALAFLANAEGISAKPKHIEIFDPVPAQMPRLKGMERAYLLVQSSSRSKLQKFLGEWRTQLDALPDRKVRWALDVDPLEF</sequence>
<gene>
    <name evidence="12" type="primary">priA</name>
    <name evidence="15" type="ORF">SAMN05216387_106143</name>
</gene>
<dbReference type="GO" id="GO:0003677">
    <property type="term" value="F:DNA binding"/>
    <property type="evidence" value="ECO:0007669"/>
    <property type="project" value="UniProtKB-UniRule"/>
</dbReference>
<feature type="binding site" evidence="12">
    <location>
        <position position="442"/>
    </location>
    <ligand>
        <name>Zn(2+)</name>
        <dbReference type="ChEBI" id="CHEBI:29105"/>
        <label>1</label>
    </ligand>
</feature>
<keyword evidence="10 12" id="KW-0413">Isomerase</keyword>
<dbReference type="Pfam" id="PF18319">
    <property type="entry name" value="Zn_ribbon_PriA"/>
    <property type="match status" value="1"/>
</dbReference>
<comment type="similarity">
    <text evidence="12">Belongs to the helicase family. PriA subfamily.</text>
</comment>
<dbReference type="CDD" id="cd17929">
    <property type="entry name" value="DEXHc_priA"/>
    <property type="match status" value="1"/>
</dbReference>
<evidence type="ECO:0000256" key="10">
    <source>
        <dbReference type="ARBA" id="ARBA00023235"/>
    </source>
</evidence>
<dbReference type="HAMAP" id="MF_00983">
    <property type="entry name" value="PriA"/>
    <property type="match status" value="1"/>
</dbReference>